<organism evidence="2 3">
    <name type="scientific">Geoglobus ahangari</name>
    <dbReference type="NCBI Taxonomy" id="113653"/>
    <lineage>
        <taxon>Archaea</taxon>
        <taxon>Methanobacteriati</taxon>
        <taxon>Methanobacteriota</taxon>
        <taxon>Archaeoglobi</taxon>
        <taxon>Archaeoglobales</taxon>
        <taxon>Archaeoglobaceae</taxon>
        <taxon>Geoglobus</taxon>
    </lineage>
</organism>
<protein>
    <submittedName>
        <fullName evidence="2">Transglutaminase-like superfamily</fullName>
    </submittedName>
</protein>
<dbReference type="STRING" id="113653.GAH_01537"/>
<dbReference type="InterPro" id="IPR038765">
    <property type="entry name" value="Papain-like_cys_pep_sf"/>
</dbReference>
<dbReference type="PANTHER" id="PTHR42736:SF1">
    <property type="entry name" value="PROTEIN-GLUTAMINE GAMMA-GLUTAMYLTRANSFERASE"/>
    <property type="match status" value="1"/>
</dbReference>
<gene>
    <name evidence="2" type="ORF">GAH_01537</name>
</gene>
<dbReference type="AlphaFoldDB" id="A0A0F7IGU7"/>
<dbReference type="GeneID" id="24804107"/>
<proteinExistence type="predicted"/>
<dbReference type="KEGG" id="gah:GAH_01537"/>
<dbReference type="InParanoid" id="A0A0F7IGU7"/>
<dbReference type="InterPro" id="IPR002931">
    <property type="entry name" value="Transglutaminase-like"/>
</dbReference>
<reference evidence="2 3" key="1">
    <citation type="submission" date="2015-04" db="EMBL/GenBank/DDBJ databases">
        <title>The complete genome sequence of the hyperthermophilic, obligate iron-reducing archaeon Geoglobus ahangari strain 234T.</title>
        <authorList>
            <person name="Manzella M.P."/>
            <person name="Holmes D.E."/>
            <person name="Rocheleau J.M."/>
            <person name="Chung A."/>
            <person name="Reguera G."/>
            <person name="Kashefi K."/>
        </authorList>
    </citation>
    <scope>NUCLEOTIDE SEQUENCE [LARGE SCALE GENOMIC DNA]</scope>
    <source>
        <strain evidence="2 3">234</strain>
    </source>
</reference>
<accession>A0A0F7IGU7</accession>
<name>A0A0F7IGU7_9EURY</name>
<dbReference type="Pfam" id="PF01841">
    <property type="entry name" value="Transglut_core"/>
    <property type="match status" value="1"/>
</dbReference>
<dbReference type="PANTHER" id="PTHR42736">
    <property type="entry name" value="PROTEIN-GLUTAMINE GAMMA-GLUTAMYLTRANSFERASE"/>
    <property type="match status" value="1"/>
</dbReference>
<feature type="domain" description="Transglutaminase-like" evidence="1">
    <location>
        <begin position="236"/>
        <end position="303"/>
    </location>
</feature>
<evidence type="ECO:0000313" key="2">
    <source>
        <dbReference type="EMBL" id="AKG91175.1"/>
    </source>
</evidence>
<dbReference type="Gene3D" id="3.10.620.30">
    <property type="match status" value="1"/>
</dbReference>
<dbReference type="OrthoDB" id="18481at2157"/>
<evidence type="ECO:0000313" key="3">
    <source>
        <dbReference type="Proteomes" id="UP000034723"/>
    </source>
</evidence>
<dbReference type="InterPro" id="IPR052901">
    <property type="entry name" value="Bact_TGase-like"/>
</dbReference>
<evidence type="ECO:0000259" key="1">
    <source>
        <dbReference type="SMART" id="SM00460"/>
    </source>
</evidence>
<dbReference type="HOGENOM" id="CLU_339702_0_0_2"/>
<sequence length="829" mass="92719">MKKEISAVLLLVSILMLISFLSSLDFSNTGFEGLIGESVFQKRDVDIKSVKLSQEEASLSENSNPPCVPLFVVSGLDEGHYRLRTGVSSQYSNGKWVMDELSYKDAMRFSAGKIFSVTPITGFEGNLPVVKDTIAVSAPAGYNSSACLFRVDLWNDSYYGVYVPSRVESHFSGDAKLARIDIEGWKMERIRELAYKITENATSDYERLKMIESYLQNHYEYSPRYNRSADMIYDFLFVERKGICMHFASAFIALATSLDIPVRAVFGYMASPTSSSQVVYSCQAHMWVEAKLGDVWVEFDPTPPARYKIPTTTEITYWDREVVEGGNVTVRGVVRLDSGEPVESGYVEVYLKMSKESPEGELLGIARLSNGTFELSAKVNESGTYSLVAHYTGSLLYQDSWSDPEVRVLAPTEIVVNLPSYVPLSFRLEGKLVSDGEGVGNKTVIVEVDGRREVVKTDEAGSFAVNLTLSEGEHRIRIVSPKEGLYAEAVLEKNVTAGSFSFALENKTLVAMKENAVNLTVLFNSHPFSGVVRVNGIPVSVEDGRATLTLVPEKPGIVEIAVGVGGFEDVLEARAKLPVEIKAEEKDGRLEIMVVDAAGNPVDGAIYVNGQQVTLIEGVARVEMEGSEFRISYPGDELHFPAEVTYEVHRPWYLLSIPILAAAGVWYYRNMPRLRVELEKEHPEMPNIWKAGEEIRVRVESNLPFAVAVDGEVSGTSVRFESPGKHAIRVNAIKDGRVRKVREIEIRIVEDYGEAVEEVFRMFEREVMRRRGIDCRTMTAREVMEALGVKDERLLRLFELYEYAGTRGYTRKEFVEAFEIYMSLRRVIG</sequence>
<dbReference type="RefSeq" id="WP_048095889.1">
    <property type="nucleotide sequence ID" value="NZ_CP011267.1"/>
</dbReference>
<dbReference type="SMART" id="SM00460">
    <property type="entry name" value="TGc"/>
    <property type="match status" value="1"/>
</dbReference>
<keyword evidence="3" id="KW-1185">Reference proteome</keyword>
<dbReference type="EMBL" id="CP011267">
    <property type="protein sequence ID" value="AKG91175.1"/>
    <property type="molecule type" value="Genomic_DNA"/>
</dbReference>
<dbReference type="SUPFAM" id="SSF54001">
    <property type="entry name" value="Cysteine proteinases"/>
    <property type="match status" value="1"/>
</dbReference>
<dbReference type="Proteomes" id="UP000034723">
    <property type="component" value="Chromosome"/>
</dbReference>